<dbReference type="Gene3D" id="1.25.40.10">
    <property type="entry name" value="Tetratricopeptide repeat domain"/>
    <property type="match status" value="1"/>
</dbReference>
<evidence type="ECO:0000256" key="1">
    <source>
        <dbReference type="PROSITE-ProRule" id="PRU00339"/>
    </source>
</evidence>
<dbReference type="InterPro" id="IPR019734">
    <property type="entry name" value="TPR_rpt"/>
</dbReference>
<proteinExistence type="predicted"/>
<accession>S4W7I6</accession>
<name>S4W7I6_9BACT</name>
<dbReference type="EMBL" id="KF170417">
    <property type="protein sequence ID" value="AGO87879.1"/>
    <property type="molecule type" value="Genomic_DNA"/>
</dbReference>
<dbReference type="PROSITE" id="PS50005">
    <property type="entry name" value="TPR"/>
    <property type="match status" value="1"/>
</dbReference>
<keyword evidence="1" id="KW-0802">TPR repeat</keyword>
<dbReference type="AlphaFoldDB" id="S4W7I6"/>
<feature type="repeat" description="TPR" evidence="1">
    <location>
        <begin position="76"/>
        <end position="109"/>
    </location>
</feature>
<sequence>MLKSILYLFFVLSMSFSQQIYQSADQVELEWEGYTKFQRDEMVSFCDFLFNEGHYERCLISSFQFLYRLPDDPAKPALLHLIARSYEEMGNYSLARRYYNRVVDIEEPNSIAYKSAKYREIYCYLMEGDISSVKLKTDSSKDPYFLTLRGYGYLKSLDWEKARTVFISAEEKFKDKHYSKLMIPLYQAIENVSGIRKHSKLKVALSGLFLPGGGQLALKDKKNAQGILISALSFYSVYNLGRSSSSAGDVRFSRPSSTVLPIHEGVDESFNLAGGSLSKPISAKSELVKYTLPPIIFGSALYFSSFIKSFSDTKEKNKNLIQYYADDKIALIPPLLFMDFEEPSVINNN</sequence>
<organism evidence="2">
    <name type="scientific">uncultured bacterium FPPP_33K14</name>
    <dbReference type="NCBI Taxonomy" id="1343846"/>
    <lineage>
        <taxon>Bacteria</taxon>
        <taxon>environmental samples</taxon>
    </lineage>
</organism>
<dbReference type="SUPFAM" id="SSF48452">
    <property type="entry name" value="TPR-like"/>
    <property type="match status" value="1"/>
</dbReference>
<reference evidence="2" key="1">
    <citation type="journal article" date="2014" name="ISME J.">
        <title>Genomic properties of Marine Group A bacteria indicate a role in the marine sulfur cycle.</title>
        <authorList>
            <person name="Wright J.J."/>
            <person name="Mewis K."/>
            <person name="Hanson N.W."/>
            <person name="Konwar K.M."/>
            <person name="Maas K.R."/>
            <person name="Hallam S.J."/>
        </authorList>
    </citation>
    <scope>NUCLEOTIDE SEQUENCE</scope>
</reference>
<dbReference type="InterPro" id="IPR011990">
    <property type="entry name" value="TPR-like_helical_dom_sf"/>
</dbReference>
<evidence type="ECO:0000313" key="2">
    <source>
        <dbReference type="EMBL" id="AGO87879.1"/>
    </source>
</evidence>
<protein>
    <submittedName>
        <fullName evidence="2">Uncharacterized protein</fullName>
    </submittedName>
</protein>